<protein>
    <submittedName>
        <fullName evidence="7">Lysylphosphatidylglycerol synthase domain-containing protein</fullName>
    </submittedName>
</protein>
<evidence type="ECO:0000256" key="2">
    <source>
        <dbReference type="ARBA" id="ARBA00022475"/>
    </source>
</evidence>
<evidence type="ECO:0000256" key="5">
    <source>
        <dbReference type="ARBA" id="ARBA00023136"/>
    </source>
</evidence>
<sequence>MKWLQWLGLPVGIAILIALVIRDGAHDVMHIIGTAGPVLLWLVPFHALPLLLDAHAWRLLLAKRLPLGFLLWVAAVREGVGRLLPVMGVGGEIVGIRLARWRLRDGSFVTASVIVEVLITMAVQYAFSALGLVLIVAATGDGSSLRTITTIGLALVLSLPIPVVTFVLLRRGGIFHTIERWASRMFGANNPIVLGIDGHQLDRDLNALMSRTGLMFRAFCWQLAGYMVGAFETWWALRLLGFPVSIEGALAIEALTQAVRHAAFMVPAGLGIQEATVVLLAQLFGVGHEVALSLALVKRMREVVFGCVALVSWQGVEIARTRWSIRTGKPLAPAPVPVPASVRIAHERDTARSGHHENV</sequence>
<feature type="transmembrane region" description="Helical" evidence="6">
    <location>
        <begin position="28"/>
        <end position="49"/>
    </location>
</feature>
<dbReference type="PANTHER" id="PTHR39087:SF2">
    <property type="entry name" value="UPF0104 MEMBRANE PROTEIN MJ1595"/>
    <property type="match status" value="1"/>
</dbReference>
<keyword evidence="5 6" id="KW-0472">Membrane</keyword>
<dbReference type="PANTHER" id="PTHR39087">
    <property type="entry name" value="UPF0104 MEMBRANE PROTEIN MJ1595"/>
    <property type="match status" value="1"/>
</dbReference>
<dbReference type="Pfam" id="PF03706">
    <property type="entry name" value="LPG_synthase_TM"/>
    <property type="match status" value="1"/>
</dbReference>
<feature type="transmembrane region" description="Helical" evidence="6">
    <location>
        <begin position="148"/>
        <end position="169"/>
    </location>
</feature>
<feature type="transmembrane region" description="Helical" evidence="6">
    <location>
        <begin position="6"/>
        <end position="21"/>
    </location>
</feature>
<feature type="transmembrane region" description="Helical" evidence="6">
    <location>
        <begin position="218"/>
        <end position="237"/>
    </location>
</feature>
<reference evidence="8" key="1">
    <citation type="journal article" date="2019" name="Int. J. Syst. Evol. Microbiol.">
        <title>The Global Catalogue of Microorganisms (GCM) 10K type strain sequencing project: providing services to taxonomists for standard genome sequencing and annotation.</title>
        <authorList>
            <consortium name="The Broad Institute Genomics Platform"/>
            <consortium name="The Broad Institute Genome Sequencing Center for Infectious Disease"/>
            <person name="Wu L."/>
            <person name="Ma J."/>
        </authorList>
    </citation>
    <scope>NUCLEOTIDE SEQUENCE [LARGE SCALE GENOMIC DNA]</scope>
    <source>
        <strain evidence="8">CCUG 56042</strain>
    </source>
</reference>
<organism evidence="7 8">
    <name type="scientific">Paraburkholderia denitrificans</name>
    <dbReference type="NCBI Taxonomy" id="694025"/>
    <lineage>
        <taxon>Bacteria</taxon>
        <taxon>Pseudomonadati</taxon>
        <taxon>Pseudomonadota</taxon>
        <taxon>Betaproteobacteria</taxon>
        <taxon>Burkholderiales</taxon>
        <taxon>Burkholderiaceae</taxon>
        <taxon>Paraburkholderia</taxon>
    </lineage>
</organism>
<evidence type="ECO:0000256" key="3">
    <source>
        <dbReference type="ARBA" id="ARBA00022692"/>
    </source>
</evidence>
<dbReference type="Proteomes" id="UP001596103">
    <property type="component" value="Unassembled WGS sequence"/>
</dbReference>
<evidence type="ECO:0000256" key="6">
    <source>
        <dbReference type="SAM" id="Phobius"/>
    </source>
</evidence>
<evidence type="ECO:0000256" key="4">
    <source>
        <dbReference type="ARBA" id="ARBA00022989"/>
    </source>
</evidence>
<feature type="transmembrane region" description="Helical" evidence="6">
    <location>
        <begin position="275"/>
        <end position="297"/>
    </location>
</feature>
<comment type="subcellular location">
    <subcellularLocation>
        <location evidence="1">Cell membrane</location>
        <topology evidence="1">Multi-pass membrane protein</topology>
    </subcellularLocation>
</comment>
<dbReference type="RefSeq" id="WP_377710070.1">
    <property type="nucleotide sequence ID" value="NZ_JBHSMP010000008.1"/>
</dbReference>
<gene>
    <name evidence="7" type="ORF">ACFPTO_05755</name>
</gene>
<evidence type="ECO:0000256" key="1">
    <source>
        <dbReference type="ARBA" id="ARBA00004651"/>
    </source>
</evidence>
<keyword evidence="2" id="KW-1003">Cell membrane</keyword>
<feature type="transmembrane region" description="Helical" evidence="6">
    <location>
        <begin position="69"/>
        <end position="96"/>
    </location>
</feature>
<dbReference type="NCBIfam" id="TIGR03476">
    <property type="entry name" value="HpnL"/>
    <property type="match status" value="1"/>
</dbReference>
<evidence type="ECO:0000313" key="7">
    <source>
        <dbReference type="EMBL" id="MFC5428313.1"/>
    </source>
</evidence>
<dbReference type="InterPro" id="IPR022791">
    <property type="entry name" value="L-PG_synthase/AglD"/>
</dbReference>
<keyword evidence="4 6" id="KW-1133">Transmembrane helix</keyword>
<evidence type="ECO:0000313" key="8">
    <source>
        <dbReference type="Proteomes" id="UP001596103"/>
    </source>
</evidence>
<accession>A0ABW0J5H6</accession>
<feature type="transmembrane region" description="Helical" evidence="6">
    <location>
        <begin position="108"/>
        <end position="136"/>
    </location>
</feature>
<dbReference type="EMBL" id="JBHSMP010000008">
    <property type="protein sequence ID" value="MFC5428313.1"/>
    <property type="molecule type" value="Genomic_DNA"/>
</dbReference>
<comment type="caution">
    <text evidence="7">The sequence shown here is derived from an EMBL/GenBank/DDBJ whole genome shotgun (WGS) entry which is preliminary data.</text>
</comment>
<proteinExistence type="predicted"/>
<name>A0ABW0J5H6_9BURK</name>
<keyword evidence="3 6" id="KW-0812">Transmembrane</keyword>
<keyword evidence="8" id="KW-1185">Reference proteome</keyword>